<feature type="domain" description="Lcl C-terminal" evidence="2">
    <location>
        <begin position="164"/>
        <end position="303"/>
    </location>
</feature>
<keyword evidence="1" id="KW-0732">Signal</keyword>
<dbReference type="PANTHER" id="PTHR35812:SF1">
    <property type="entry name" value="LIPOPROTEIN"/>
    <property type="match status" value="1"/>
</dbReference>
<dbReference type="Proteomes" id="UP000176846">
    <property type="component" value="Unassembled WGS sequence"/>
</dbReference>
<sequence>MTMKTTVRLVMAVLTGLVLTWPGLAAAVTDADKCEAAKLKVAGKYGFCRLKAEAKAAQTGDAPDYSKCDAKFSQKWTDAETKGGGTCPTSGDEAVMQSFVSGHSLRIASVLSGQGTIGDPPLKTGQTQCDQGAGTLGACPGLPSGQDGALQKGTARSYTDNGDGTITDNVTGLMWEKLSDDGSIHNFHTYYTWYNWIVKVANLNTAPCFAGHCDWRLPNINELQTLADYSRESPAIDPVFNTACVPGCTVSTCSCTQSFGYWSSTTYNTYAGNLYYAWTLEYNSGTVWARDKSTNDRCVRAVRGGL</sequence>
<comment type="caution">
    <text evidence="3">The sequence shown here is derived from an EMBL/GenBank/DDBJ whole genome shotgun (WGS) entry which is preliminary data.</text>
</comment>
<feature type="chain" id="PRO_5009533115" description="Lcl C-terminal domain-containing protein" evidence="1">
    <location>
        <begin position="28"/>
        <end position="306"/>
    </location>
</feature>
<name>A0A1F7URT8_9BACT</name>
<evidence type="ECO:0000259" key="2">
    <source>
        <dbReference type="Pfam" id="PF07603"/>
    </source>
</evidence>
<dbReference type="AlphaFoldDB" id="A0A1F7URT8"/>
<dbReference type="Pfam" id="PF07603">
    <property type="entry name" value="Lcl_C"/>
    <property type="match status" value="1"/>
</dbReference>
<evidence type="ECO:0000256" key="1">
    <source>
        <dbReference type="SAM" id="SignalP"/>
    </source>
</evidence>
<feature type="signal peptide" evidence="1">
    <location>
        <begin position="1"/>
        <end position="27"/>
    </location>
</feature>
<evidence type="ECO:0000313" key="3">
    <source>
        <dbReference type="EMBL" id="OGL81001.1"/>
    </source>
</evidence>
<evidence type="ECO:0000313" key="4">
    <source>
        <dbReference type="Proteomes" id="UP000176846"/>
    </source>
</evidence>
<protein>
    <recommendedName>
        <fullName evidence="2">Lcl C-terminal domain-containing protein</fullName>
    </recommendedName>
</protein>
<organism evidence="3 4">
    <name type="scientific">Candidatus Uhrbacteria bacterium RIFCSPLOWO2_01_FULL_47_25</name>
    <dbReference type="NCBI Taxonomy" id="1802402"/>
    <lineage>
        <taxon>Bacteria</taxon>
        <taxon>Candidatus Uhriibacteriota</taxon>
    </lineage>
</organism>
<proteinExistence type="predicted"/>
<dbReference type="InterPro" id="IPR011460">
    <property type="entry name" value="Lcl_C"/>
</dbReference>
<gene>
    <name evidence="3" type="ORF">A2936_03400</name>
</gene>
<dbReference type="PANTHER" id="PTHR35812">
    <property type="entry name" value="LIPOPROTEIN"/>
    <property type="match status" value="1"/>
</dbReference>
<reference evidence="3 4" key="1">
    <citation type="journal article" date="2016" name="Nat. Commun.">
        <title>Thousands of microbial genomes shed light on interconnected biogeochemical processes in an aquifer system.</title>
        <authorList>
            <person name="Anantharaman K."/>
            <person name="Brown C.T."/>
            <person name="Hug L.A."/>
            <person name="Sharon I."/>
            <person name="Castelle C.J."/>
            <person name="Probst A.J."/>
            <person name="Thomas B.C."/>
            <person name="Singh A."/>
            <person name="Wilkins M.J."/>
            <person name="Karaoz U."/>
            <person name="Brodie E.L."/>
            <person name="Williams K.H."/>
            <person name="Hubbard S.S."/>
            <person name="Banfield J.F."/>
        </authorList>
    </citation>
    <scope>NUCLEOTIDE SEQUENCE [LARGE SCALE GENOMIC DNA]</scope>
</reference>
<accession>A0A1F7URT8</accession>
<dbReference type="EMBL" id="MGEK01000035">
    <property type="protein sequence ID" value="OGL81001.1"/>
    <property type="molecule type" value="Genomic_DNA"/>
</dbReference>